<dbReference type="EMBL" id="JAAAUQ010000599">
    <property type="protein sequence ID" value="KAF9148897.1"/>
    <property type="molecule type" value="Genomic_DNA"/>
</dbReference>
<evidence type="ECO:0000313" key="1">
    <source>
        <dbReference type="EMBL" id="KAF9148897.1"/>
    </source>
</evidence>
<proteinExistence type="predicted"/>
<evidence type="ECO:0000313" key="2">
    <source>
        <dbReference type="Proteomes" id="UP000748756"/>
    </source>
</evidence>
<dbReference type="Proteomes" id="UP000748756">
    <property type="component" value="Unassembled WGS sequence"/>
</dbReference>
<comment type="caution">
    <text evidence="1">The sequence shown here is derived from an EMBL/GenBank/DDBJ whole genome shotgun (WGS) entry which is preliminary data.</text>
</comment>
<accession>A0A9P5RW51</accession>
<protein>
    <submittedName>
        <fullName evidence="1">Uncharacterized protein</fullName>
    </submittedName>
</protein>
<name>A0A9P5RW51_9FUNG</name>
<dbReference type="OrthoDB" id="2376146at2759"/>
<keyword evidence="2" id="KW-1185">Reference proteome</keyword>
<organism evidence="1 2">
    <name type="scientific">Linnemannia schmuckeri</name>
    <dbReference type="NCBI Taxonomy" id="64567"/>
    <lineage>
        <taxon>Eukaryota</taxon>
        <taxon>Fungi</taxon>
        <taxon>Fungi incertae sedis</taxon>
        <taxon>Mucoromycota</taxon>
        <taxon>Mortierellomycotina</taxon>
        <taxon>Mortierellomycetes</taxon>
        <taxon>Mortierellales</taxon>
        <taxon>Mortierellaceae</taxon>
        <taxon>Linnemannia</taxon>
    </lineage>
</organism>
<reference evidence="1" key="1">
    <citation type="journal article" date="2020" name="Fungal Divers.">
        <title>Resolving the Mortierellaceae phylogeny through synthesis of multi-gene phylogenetics and phylogenomics.</title>
        <authorList>
            <person name="Vandepol N."/>
            <person name="Liber J."/>
            <person name="Desiro A."/>
            <person name="Na H."/>
            <person name="Kennedy M."/>
            <person name="Barry K."/>
            <person name="Grigoriev I.V."/>
            <person name="Miller A.N."/>
            <person name="O'Donnell K."/>
            <person name="Stajich J.E."/>
            <person name="Bonito G."/>
        </authorList>
    </citation>
    <scope>NUCLEOTIDE SEQUENCE</scope>
    <source>
        <strain evidence="1">NRRL 6426</strain>
    </source>
</reference>
<dbReference type="AlphaFoldDB" id="A0A9P5RW51"/>
<gene>
    <name evidence="1" type="ORF">BG015_009326</name>
</gene>
<sequence>MRPFVRKSSKRAAVAVGLVVGTAYVLEALKIKKKASIPLTHFCWEERFSVIIENESKLWQGA</sequence>